<feature type="domain" description="Xylose isomerase-like TIM barrel" evidence="1">
    <location>
        <begin position="58"/>
        <end position="304"/>
    </location>
</feature>
<dbReference type="EMBL" id="PYFT01000001">
    <property type="protein sequence ID" value="PSR53284.1"/>
    <property type="molecule type" value="Genomic_DNA"/>
</dbReference>
<dbReference type="GO" id="GO:0016853">
    <property type="term" value="F:isomerase activity"/>
    <property type="evidence" value="ECO:0007669"/>
    <property type="project" value="UniProtKB-KW"/>
</dbReference>
<evidence type="ECO:0000313" key="2">
    <source>
        <dbReference type="EMBL" id="PSR53284.1"/>
    </source>
</evidence>
<keyword evidence="2" id="KW-0413">Isomerase</keyword>
<evidence type="ECO:0000259" key="1">
    <source>
        <dbReference type="Pfam" id="PF01261"/>
    </source>
</evidence>
<dbReference type="InterPro" id="IPR013022">
    <property type="entry name" value="Xyl_isomerase-like_TIM-brl"/>
</dbReference>
<dbReference type="AlphaFoldDB" id="A0A2T2YCQ7"/>
<keyword evidence="3" id="KW-1185">Reference proteome</keyword>
<dbReference type="SUPFAM" id="SSF51658">
    <property type="entry name" value="Xylose isomerase-like"/>
    <property type="match status" value="1"/>
</dbReference>
<accession>A0A2T2YCQ7</accession>
<dbReference type="PANTHER" id="PTHR12110:SF41">
    <property type="entry name" value="INOSOSE DEHYDRATASE"/>
    <property type="match status" value="1"/>
</dbReference>
<reference evidence="2 3" key="1">
    <citation type="submission" date="2018-03" db="EMBL/GenBank/DDBJ databases">
        <title>Adhaeribacter sp. HMF7605 Genome sequencing and assembly.</title>
        <authorList>
            <person name="Kang H."/>
            <person name="Kang J."/>
            <person name="Cha I."/>
            <person name="Kim H."/>
            <person name="Joh K."/>
        </authorList>
    </citation>
    <scope>NUCLEOTIDE SEQUENCE [LARGE SCALE GENOMIC DNA]</scope>
    <source>
        <strain evidence="2 3">HMF7605</strain>
    </source>
</reference>
<dbReference type="InterPro" id="IPR036237">
    <property type="entry name" value="Xyl_isomerase-like_sf"/>
</dbReference>
<gene>
    <name evidence="2" type="ORF">AHMF7605_06935</name>
</gene>
<dbReference type="Gene3D" id="3.20.20.150">
    <property type="entry name" value="Divalent-metal-dependent TIM barrel enzymes"/>
    <property type="match status" value="1"/>
</dbReference>
<protein>
    <submittedName>
        <fullName evidence="2">Xylose isomerase</fullName>
    </submittedName>
</protein>
<sequence length="308" mass="33753">MKRRNFLLQSGAMALGGLLSANQLSASKLFNPAAMRPVGLGLFTLFNIIDEDVTGNLKKVAALGYQEIESAFSKKGGYYGMKAQEFAKFTKDIGLAWQSHHVLGAPFKLPPGAKMPTGADGKPITIPPMRNLRDNYQELVDEAAAGGVKYLVCANTPIGTLDEVKASIDVLNKSAEAAKKAGLIFCYHNHDAEFKKVEGQVPYEMLLAQTDPNNLKMELDLAWAVKGGYDPVALFKKYPGRFPLWHVKDLTQDRQTIQPVGSGTIDFKTIFAQAKQAGMQHFFVEHDMPADPFASITTSMQNLKKLLS</sequence>
<dbReference type="PANTHER" id="PTHR12110">
    <property type="entry name" value="HYDROXYPYRUVATE ISOMERASE"/>
    <property type="match status" value="1"/>
</dbReference>
<dbReference type="InterPro" id="IPR050312">
    <property type="entry name" value="IolE/XylAMocC-like"/>
</dbReference>
<dbReference type="OrthoDB" id="9798407at2"/>
<comment type="caution">
    <text evidence="2">The sequence shown here is derived from an EMBL/GenBank/DDBJ whole genome shotgun (WGS) entry which is preliminary data.</text>
</comment>
<dbReference type="Proteomes" id="UP000240357">
    <property type="component" value="Unassembled WGS sequence"/>
</dbReference>
<dbReference type="Pfam" id="PF01261">
    <property type="entry name" value="AP_endonuc_2"/>
    <property type="match status" value="1"/>
</dbReference>
<evidence type="ECO:0000313" key="3">
    <source>
        <dbReference type="Proteomes" id="UP000240357"/>
    </source>
</evidence>
<name>A0A2T2YCQ7_9BACT</name>
<proteinExistence type="predicted"/>
<organism evidence="2 3">
    <name type="scientific">Adhaeribacter arboris</name>
    <dbReference type="NCBI Taxonomy" id="2072846"/>
    <lineage>
        <taxon>Bacteria</taxon>
        <taxon>Pseudomonadati</taxon>
        <taxon>Bacteroidota</taxon>
        <taxon>Cytophagia</taxon>
        <taxon>Cytophagales</taxon>
        <taxon>Hymenobacteraceae</taxon>
        <taxon>Adhaeribacter</taxon>
    </lineage>
</organism>
<dbReference type="RefSeq" id="WP_106927757.1">
    <property type="nucleotide sequence ID" value="NZ_PYFT01000001.1"/>
</dbReference>